<dbReference type="Gene3D" id="2.60.120.10">
    <property type="entry name" value="Jelly Rolls"/>
    <property type="match status" value="1"/>
</dbReference>
<dbReference type="Proteomes" id="UP000000753">
    <property type="component" value="Chromosome"/>
</dbReference>
<name>B8CT64_SHEPW</name>
<proteinExistence type="predicted"/>
<dbReference type="PANTHER" id="PTHR40943:SF2">
    <property type="entry name" value="(S)-UREIDOGLYCINE AMINOHYDROLASE CUPIN DOMAIN-CONTAINING PROTEIN"/>
    <property type="match status" value="1"/>
</dbReference>
<evidence type="ECO:0000259" key="1">
    <source>
        <dbReference type="Pfam" id="PF05899"/>
    </source>
</evidence>
<dbReference type="PANTHER" id="PTHR40943">
    <property type="entry name" value="CYTOPLASMIC PROTEIN-RELATED"/>
    <property type="match status" value="1"/>
</dbReference>
<protein>
    <submittedName>
        <fullName evidence="2">Enzyme of the cupin superfamily, putative</fullName>
    </submittedName>
</protein>
<dbReference type="CDD" id="cd02227">
    <property type="entry name" value="cupin_TM1112-like"/>
    <property type="match status" value="1"/>
</dbReference>
<dbReference type="EMBL" id="CP000472">
    <property type="protein sequence ID" value="ACJ30840.1"/>
    <property type="molecule type" value="Genomic_DNA"/>
</dbReference>
<sequence>MSIGIDSIIDFSAINTAVERYKLAAEKRLQGDPQQQLQNHYSSDCEQFHAGVWQGDIGRWKVSYSEHEYCEILSGASVITDSIGNQTTVKAGDRFVIPAGFKGSWEVLEDCRKVYVIFESNAQ</sequence>
<gene>
    <name evidence="2" type="ordered locus">swp_4181</name>
</gene>
<dbReference type="RefSeq" id="WP_020914178.1">
    <property type="nucleotide sequence ID" value="NC_011566.1"/>
</dbReference>
<organism evidence="2 3">
    <name type="scientific">Shewanella piezotolerans (strain WP3 / JCM 13877)</name>
    <dbReference type="NCBI Taxonomy" id="225849"/>
    <lineage>
        <taxon>Bacteria</taxon>
        <taxon>Pseudomonadati</taxon>
        <taxon>Pseudomonadota</taxon>
        <taxon>Gammaproteobacteria</taxon>
        <taxon>Alteromonadales</taxon>
        <taxon>Shewanellaceae</taxon>
        <taxon>Shewanella</taxon>
    </lineage>
</organism>
<evidence type="ECO:0000313" key="3">
    <source>
        <dbReference type="Proteomes" id="UP000000753"/>
    </source>
</evidence>
<feature type="domain" description="(S)-ureidoglycine aminohydrolase cupin" evidence="1">
    <location>
        <begin position="44"/>
        <end position="115"/>
    </location>
</feature>
<dbReference type="InterPro" id="IPR011051">
    <property type="entry name" value="RmlC_Cupin_sf"/>
</dbReference>
<dbReference type="AlphaFoldDB" id="B8CT64"/>
<dbReference type="HOGENOM" id="CLU_147448_1_1_6"/>
<reference evidence="2 3" key="1">
    <citation type="journal article" date="2008" name="PLoS ONE">
        <title>Environmental adaptation: genomic analysis of the piezotolerant and psychrotolerant deep-sea iron reducing bacterium Shewanella piezotolerans WP3.</title>
        <authorList>
            <person name="Wang F."/>
            <person name="Wang J."/>
            <person name="Jian H."/>
            <person name="Zhang B."/>
            <person name="Li S."/>
            <person name="Wang F."/>
            <person name="Zeng X."/>
            <person name="Gao L."/>
            <person name="Bartlett D.H."/>
            <person name="Yu J."/>
            <person name="Hu S."/>
            <person name="Xiao X."/>
        </authorList>
    </citation>
    <scope>NUCLEOTIDE SEQUENCE [LARGE SCALE GENOMIC DNA]</scope>
    <source>
        <strain evidence="3">WP3 / JCM 13877</strain>
    </source>
</reference>
<keyword evidence="3" id="KW-1185">Reference proteome</keyword>
<dbReference type="eggNOG" id="COG3450">
    <property type="taxonomic scope" value="Bacteria"/>
</dbReference>
<evidence type="ECO:0000313" key="2">
    <source>
        <dbReference type="EMBL" id="ACJ30840.1"/>
    </source>
</evidence>
<dbReference type="KEGG" id="swp:swp_4181"/>
<dbReference type="InterPro" id="IPR008579">
    <property type="entry name" value="UGlyAH_Cupin_dom"/>
</dbReference>
<dbReference type="Pfam" id="PF05899">
    <property type="entry name" value="Cupin_3"/>
    <property type="match status" value="1"/>
</dbReference>
<dbReference type="InterPro" id="IPR014710">
    <property type="entry name" value="RmlC-like_jellyroll"/>
</dbReference>
<accession>B8CT64</accession>
<dbReference type="SUPFAM" id="SSF51182">
    <property type="entry name" value="RmlC-like cupins"/>
    <property type="match status" value="1"/>
</dbReference>
<dbReference type="STRING" id="225849.swp_4181"/>